<proteinExistence type="predicted"/>
<accession>A0A9P6IN43</accession>
<dbReference type="AlphaFoldDB" id="A0A9P6IN43"/>
<dbReference type="InterPro" id="IPR036691">
    <property type="entry name" value="Endo/exonu/phosph_ase_sf"/>
</dbReference>
<evidence type="ECO:0000313" key="2">
    <source>
        <dbReference type="Proteomes" id="UP000749646"/>
    </source>
</evidence>
<dbReference type="OrthoDB" id="40902at2759"/>
<protein>
    <submittedName>
        <fullName evidence="1">Uncharacterized protein</fullName>
    </submittedName>
</protein>
<name>A0A9P6IN43_9FUNG</name>
<organism evidence="1 2">
    <name type="scientific">Modicella reniformis</name>
    <dbReference type="NCBI Taxonomy" id="1440133"/>
    <lineage>
        <taxon>Eukaryota</taxon>
        <taxon>Fungi</taxon>
        <taxon>Fungi incertae sedis</taxon>
        <taxon>Mucoromycota</taxon>
        <taxon>Mortierellomycotina</taxon>
        <taxon>Mortierellomycetes</taxon>
        <taxon>Mortierellales</taxon>
        <taxon>Mortierellaceae</taxon>
        <taxon>Modicella</taxon>
    </lineage>
</organism>
<feature type="non-terminal residue" evidence="1">
    <location>
        <position position="88"/>
    </location>
</feature>
<sequence>MKLSTLLPLTVAGTVMMPSFTTAATTTLSILTNNVYFLSEVLYPNWGQRTRAQLIAKSDYIKNHDVIIFQECFANDPCNVLRDGLRSQ</sequence>
<reference evidence="1" key="1">
    <citation type="journal article" date="2020" name="Fungal Divers.">
        <title>Resolving the Mortierellaceae phylogeny through synthesis of multi-gene phylogenetics and phylogenomics.</title>
        <authorList>
            <person name="Vandepol N."/>
            <person name="Liber J."/>
            <person name="Desiro A."/>
            <person name="Na H."/>
            <person name="Kennedy M."/>
            <person name="Barry K."/>
            <person name="Grigoriev I.V."/>
            <person name="Miller A.N."/>
            <person name="O'Donnell K."/>
            <person name="Stajich J.E."/>
            <person name="Bonito G."/>
        </authorList>
    </citation>
    <scope>NUCLEOTIDE SEQUENCE</scope>
    <source>
        <strain evidence="1">MES-2147</strain>
    </source>
</reference>
<dbReference type="Gene3D" id="3.60.10.10">
    <property type="entry name" value="Endonuclease/exonuclease/phosphatase"/>
    <property type="match status" value="1"/>
</dbReference>
<dbReference type="SUPFAM" id="SSF56219">
    <property type="entry name" value="DNase I-like"/>
    <property type="match status" value="1"/>
</dbReference>
<dbReference type="EMBL" id="JAAAHW010009483">
    <property type="protein sequence ID" value="KAF9940081.1"/>
    <property type="molecule type" value="Genomic_DNA"/>
</dbReference>
<evidence type="ECO:0000313" key="1">
    <source>
        <dbReference type="EMBL" id="KAF9940081.1"/>
    </source>
</evidence>
<comment type="caution">
    <text evidence="1">The sequence shown here is derived from an EMBL/GenBank/DDBJ whole genome shotgun (WGS) entry which is preliminary data.</text>
</comment>
<dbReference type="Proteomes" id="UP000749646">
    <property type="component" value="Unassembled WGS sequence"/>
</dbReference>
<gene>
    <name evidence="1" type="ORF">BGZ65_008380</name>
</gene>
<keyword evidence="2" id="KW-1185">Reference proteome</keyword>